<organism evidence="1 2">
    <name type="scientific">Sphingomonas guangdongensis</name>
    <dbReference type="NCBI Taxonomy" id="1141890"/>
    <lineage>
        <taxon>Bacteria</taxon>
        <taxon>Pseudomonadati</taxon>
        <taxon>Pseudomonadota</taxon>
        <taxon>Alphaproteobacteria</taxon>
        <taxon>Sphingomonadales</taxon>
        <taxon>Sphingomonadaceae</taxon>
        <taxon>Sphingomonas</taxon>
    </lineage>
</organism>
<proteinExistence type="predicted"/>
<dbReference type="EMBL" id="OBMI01000002">
    <property type="protein sequence ID" value="SOB86767.1"/>
    <property type="molecule type" value="Genomic_DNA"/>
</dbReference>
<accession>A0A285R335</accession>
<name>A0A285R335_9SPHN</name>
<evidence type="ECO:0000313" key="2">
    <source>
        <dbReference type="Proteomes" id="UP000219494"/>
    </source>
</evidence>
<dbReference type="Proteomes" id="UP000219494">
    <property type="component" value="Unassembled WGS sequence"/>
</dbReference>
<dbReference type="Gene3D" id="4.10.410.40">
    <property type="match status" value="1"/>
</dbReference>
<gene>
    <name evidence="1" type="ORF">SAMN06297144_1876</name>
</gene>
<dbReference type="InterPro" id="IPR032495">
    <property type="entry name" value="Phage_TTP_11"/>
</dbReference>
<reference evidence="1 2" key="1">
    <citation type="submission" date="2017-07" db="EMBL/GenBank/DDBJ databases">
        <authorList>
            <person name="Sun Z.S."/>
            <person name="Albrecht U."/>
            <person name="Echele G."/>
            <person name="Lee C.C."/>
        </authorList>
    </citation>
    <scope>NUCLEOTIDE SEQUENCE [LARGE SCALE GENOMIC DNA]</scope>
    <source>
        <strain evidence="1 2">CGMCC 1.12672</strain>
    </source>
</reference>
<dbReference type="RefSeq" id="WP_097063755.1">
    <property type="nucleotide sequence ID" value="NZ_OBMI01000002.1"/>
</dbReference>
<evidence type="ECO:0000313" key="1">
    <source>
        <dbReference type="EMBL" id="SOB86767.1"/>
    </source>
</evidence>
<protein>
    <recommendedName>
        <fullName evidence="3">Phage tail tube protein</fullName>
    </recommendedName>
</protein>
<dbReference type="OrthoDB" id="7577326at2"/>
<keyword evidence="2" id="KW-1185">Reference proteome</keyword>
<sequence length="137" mass="14184">MAAINAKATTVHIKVGAAAPVKIGGIKDFDFGGGSAPDIDTSDLDSTKREFMTGLADEGEMTLTLNYLPTDAGQTAVSAARDANTRIQLIIANVPGNVKWEAYAYAKTFSISGGLDQAFSASASFKFDGAITKSATT</sequence>
<dbReference type="Pfam" id="PF16460">
    <property type="entry name" value="Phage_TTP_11"/>
    <property type="match status" value="1"/>
</dbReference>
<evidence type="ECO:0008006" key="3">
    <source>
        <dbReference type="Google" id="ProtNLM"/>
    </source>
</evidence>
<dbReference type="AlphaFoldDB" id="A0A285R335"/>